<dbReference type="AlphaFoldDB" id="A0A562KDH5"/>
<keyword evidence="7 8" id="KW-0998">Cell outer membrane</keyword>
<comment type="caution">
    <text evidence="13">The sequence shown here is derived from an EMBL/GenBank/DDBJ whole genome shotgun (WGS) entry which is preliminary data.</text>
</comment>
<evidence type="ECO:0000313" key="13">
    <source>
        <dbReference type="EMBL" id="TWH93478.1"/>
    </source>
</evidence>
<keyword evidence="4 8" id="KW-0812">Transmembrane</keyword>
<feature type="signal peptide" evidence="10">
    <location>
        <begin position="1"/>
        <end position="22"/>
    </location>
</feature>
<dbReference type="InterPro" id="IPR000531">
    <property type="entry name" value="Beta-barrel_TonB"/>
</dbReference>
<dbReference type="NCBIfam" id="TIGR04057">
    <property type="entry name" value="SusC_RagA_signa"/>
    <property type="match status" value="1"/>
</dbReference>
<dbReference type="InterPro" id="IPR008969">
    <property type="entry name" value="CarboxyPept-like_regulatory"/>
</dbReference>
<dbReference type="EMBL" id="VLKM01000008">
    <property type="protein sequence ID" value="TWH93478.1"/>
    <property type="molecule type" value="Genomic_DNA"/>
</dbReference>
<dbReference type="InterPro" id="IPR037066">
    <property type="entry name" value="Plug_dom_sf"/>
</dbReference>
<dbReference type="SUPFAM" id="SSF49464">
    <property type="entry name" value="Carboxypeptidase regulatory domain-like"/>
    <property type="match status" value="1"/>
</dbReference>
<dbReference type="Pfam" id="PF13715">
    <property type="entry name" value="CarbopepD_reg_2"/>
    <property type="match status" value="1"/>
</dbReference>
<protein>
    <submittedName>
        <fullName evidence="13">TonB-linked SusC/RagA family outer membrane protein</fullName>
    </submittedName>
</protein>
<dbReference type="Pfam" id="PF07715">
    <property type="entry name" value="Plug"/>
    <property type="match status" value="1"/>
</dbReference>
<evidence type="ECO:0000313" key="14">
    <source>
        <dbReference type="Proteomes" id="UP000315312"/>
    </source>
</evidence>
<comment type="similarity">
    <text evidence="8 9">Belongs to the TonB-dependent receptor family.</text>
</comment>
<evidence type="ECO:0000256" key="6">
    <source>
        <dbReference type="ARBA" id="ARBA00023136"/>
    </source>
</evidence>
<dbReference type="InterPro" id="IPR039426">
    <property type="entry name" value="TonB-dep_rcpt-like"/>
</dbReference>
<dbReference type="GO" id="GO:0009279">
    <property type="term" value="C:cell outer membrane"/>
    <property type="evidence" value="ECO:0007669"/>
    <property type="project" value="UniProtKB-SubCell"/>
</dbReference>
<evidence type="ECO:0000256" key="4">
    <source>
        <dbReference type="ARBA" id="ARBA00022692"/>
    </source>
</evidence>
<dbReference type="Proteomes" id="UP000315312">
    <property type="component" value="Unassembled WGS sequence"/>
</dbReference>
<keyword evidence="6 8" id="KW-0472">Membrane</keyword>
<dbReference type="OrthoDB" id="9768177at2"/>
<dbReference type="Gene3D" id="2.170.130.10">
    <property type="entry name" value="TonB-dependent receptor, plug domain"/>
    <property type="match status" value="1"/>
</dbReference>
<comment type="subcellular location">
    <subcellularLocation>
        <location evidence="1 8">Cell outer membrane</location>
        <topology evidence="1 8">Multi-pass membrane protein</topology>
    </subcellularLocation>
</comment>
<keyword evidence="10" id="KW-0732">Signal</keyword>
<evidence type="ECO:0000256" key="10">
    <source>
        <dbReference type="SAM" id="SignalP"/>
    </source>
</evidence>
<feature type="domain" description="TonB-dependent receptor plug" evidence="12">
    <location>
        <begin position="114"/>
        <end position="222"/>
    </location>
</feature>
<evidence type="ECO:0000256" key="8">
    <source>
        <dbReference type="PROSITE-ProRule" id="PRU01360"/>
    </source>
</evidence>
<evidence type="ECO:0000256" key="3">
    <source>
        <dbReference type="ARBA" id="ARBA00022452"/>
    </source>
</evidence>
<reference evidence="13 14" key="1">
    <citation type="journal article" date="2015" name="Stand. Genomic Sci.">
        <title>Genomic Encyclopedia of Bacterial and Archaeal Type Strains, Phase III: the genomes of soil and plant-associated and newly described type strains.</title>
        <authorList>
            <person name="Whitman W.B."/>
            <person name="Woyke T."/>
            <person name="Klenk H.P."/>
            <person name="Zhou Y."/>
            <person name="Lilburn T.G."/>
            <person name="Beck B.J."/>
            <person name="De Vos P."/>
            <person name="Vandamme P."/>
            <person name="Eisen J.A."/>
            <person name="Garrity G."/>
            <person name="Hugenholtz P."/>
            <person name="Kyrpides N.C."/>
        </authorList>
    </citation>
    <scope>NUCLEOTIDE SEQUENCE [LARGE SCALE GENOMIC DNA]</scope>
    <source>
        <strain evidence="13 14">CGMCC 1.6844</strain>
    </source>
</reference>
<evidence type="ECO:0000256" key="7">
    <source>
        <dbReference type="ARBA" id="ARBA00023237"/>
    </source>
</evidence>
<gene>
    <name evidence="13" type="ORF">IP97_01989</name>
</gene>
<evidence type="ECO:0000259" key="11">
    <source>
        <dbReference type="Pfam" id="PF00593"/>
    </source>
</evidence>
<evidence type="ECO:0000256" key="5">
    <source>
        <dbReference type="ARBA" id="ARBA00023077"/>
    </source>
</evidence>
<keyword evidence="5 9" id="KW-0798">TonB box</keyword>
<dbReference type="InterPro" id="IPR023996">
    <property type="entry name" value="TonB-dep_OMP_SusC/RagA"/>
</dbReference>
<dbReference type="RefSeq" id="WP_133610659.1">
    <property type="nucleotide sequence ID" value="NZ_SNZC01000005.1"/>
</dbReference>
<keyword evidence="2 8" id="KW-0813">Transport</keyword>
<dbReference type="SUPFAM" id="SSF56935">
    <property type="entry name" value="Porins"/>
    <property type="match status" value="1"/>
</dbReference>
<dbReference type="InterPro" id="IPR012910">
    <property type="entry name" value="Plug_dom"/>
</dbReference>
<dbReference type="PROSITE" id="PS52016">
    <property type="entry name" value="TONB_DEPENDENT_REC_3"/>
    <property type="match status" value="1"/>
</dbReference>
<name>A0A562KDH5_9FLAO</name>
<organism evidence="13 14">
    <name type="scientific">Flavobacterium cheniae</name>
    <dbReference type="NCBI Taxonomy" id="295428"/>
    <lineage>
        <taxon>Bacteria</taxon>
        <taxon>Pseudomonadati</taxon>
        <taxon>Bacteroidota</taxon>
        <taxon>Flavobacteriia</taxon>
        <taxon>Flavobacteriales</taxon>
        <taxon>Flavobacteriaceae</taxon>
        <taxon>Flavobacterium</taxon>
    </lineage>
</organism>
<dbReference type="InterPro" id="IPR023997">
    <property type="entry name" value="TonB-dep_OMP_SusC/RagA_CS"/>
</dbReference>
<keyword evidence="14" id="KW-1185">Reference proteome</keyword>
<evidence type="ECO:0000256" key="9">
    <source>
        <dbReference type="RuleBase" id="RU003357"/>
    </source>
</evidence>
<dbReference type="InterPro" id="IPR036942">
    <property type="entry name" value="Beta-barrel_TonB_sf"/>
</dbReference>
<proteinExistence type="inferred from homology"/>
<keyword evidence="3 8" id="KW-1134">Transmembrane beta strand</keyword>
<feature type="domain" description="TonB-dependent receptor-like beta-barrel" evidence="11">
    <location>
        <begin position="395"/>
        <end position="985"/>
    </location>
</feature>
<accession>A0A562KDH5</accession>
<dbReference type="Gene3D" id="2.40.170.20">
    <property type="entry name" value="TonB-dependent receptor, beta-barrel domain"/>
    <property type="match status" value="1"/>
</dbReference>
<sequence>MRSKFKWIFTLLVAFTMQFSFAQEKTVTGVVSDELGPIAGANVVVEGTTRGTTTDFDGNYTIKAKQGEVLVITYTGKKAAKISVTAASTYNVSLKDDVVEGKDVVIQGYRTVTKQSAVTSVAKVDSKTIENRPNANVMNTLQGQLAGVNITASTGQPGAKSSVIIRGIGSFSANGDPLYVIDGFPSNSDNFRSINPNDIESVQVLKDAAAVSEYGSRGTNGVIVIKTKTGTFGESKTTFRYSSQYGLTELQTPKYNFISARGLLALEKEYGTGLGVSLSDADIAAYDVDTDWVDYFFRTGQSSSHNLSVENNGKNINSFTSVSYFDQEGTLKTTGLKRFTVRNNLNGKSNNGKFTYYMNIGVGFSKNNEDPSIGTTGVNRNYILGAYLGAPYLDPNRYQGSTWTFDEYNNTPGLLATPYMLMDKLFQYRNLVEETRLNVATQAAYKITNDLTARIRTSAENLTTFRNQVEYPNSFNALLFSNTPGVASFDGGAFNGFEDINNRREFIFNNLYQLDYTKQFGNHKIGLNGSAEYNFQTFQADNQRQRGLNPQTFVPNTGAGYIADLGTNDWYVAQASAGRSRVDYISYFGSFDYDYKEKYGLVASVRSDRTSYFAADNQSERFWSLGGRWNIDKESFMDGASFVDVLKLRGSIGTVGNARIVDGTVYAPIVPVRYLDIYQPTNNTYNGGLGYGINFGFPSLKWEYTKQWNAGIDFELFKGRLRGTYDYYNRETLDMYLGQPVTNTSGTGSLNVNSDASLRNFGHEIQLAYDLIKNDANEMKLTIRANAAHNTNEVSGIVTNNGRIQHGTVNVSDNGGMYYEYYTIPYVGVNEANGELLFLDINGNVTETVTAADQRKTGKSFQPKWQGGFGLDFDYKGFFAATTFTFVTDVWRFDTDYESLMDPTNLGQFTVASELATAWTPTNTTTDVPSLSAANLGSDDLSDRFLRDASYVRLRNLQIGYKVPKRFLEKTFITDLSFNLQGENLVNFTKWKGYDPESPRLEDLYQYPTPRIYTFGLDIKF</sequence>
<dbReference type="NCBIfam" id="TIGR04056">
    <property type="entry name" value="OMP_RagA_SusC"/>
    <property type="match status" value="1"/>
</dbReference>
<evidence type="ECO:0000256" key="2">
    <source>
        <dbReference type="ARBA" id="ARBA00022448"/>
    </source>
</evidence>
<evidence type="ECO:0000256" key="1">
    <source>
        <dbReference type="ARBA" id="ARBA00004571"/>
    </source>
</evidence>
<evidence type="ECO:0000259" key="12">
    <source>
        <dbReference type="Pfam" id="PF07715"/>
    </source>
</evidence>
<feature type="chain" id="PRO_5022966257" evidence="10">
    <location>
        <begin position="23"/>
        <end position="1021"/>
    </location>
</feature>
<dbReference type="Pfam" id="PF00593">
    <property type="entry name" value="TonB_dep_Rec_b-barrel"/>
    <property type="match status" value="1"/>
</dbReference>